<protein>
    <recommendedName>
        <fullName evidence="4">Solute-binding protein family 3/N-terminal domain-containing protein</fullName>
    </recommendedName>
</protein>
<accession>A0A5B8QTC2</accession>
<feature type="chain" id="PRO_5023045622" description="Solute-binding protein family 3/N-terminal domain-containing protein" evidence="1">
    <location>
        <begin position="25"/>
        <end position="266"/>
    </location>
</feature>
<proteinExistence type="predicted"/>
<dbReference type="SUPFAM" id="SSF53850">
    <property type="entry name" value="Periplasmic binding protein-like II"/>
    <property type="match status" value="1"/>
</dbReference>
<name>A0A5B8QTC2_9GAMM</name>
<dbReference type="RefSeq" id="WP_208661587.1">
    <property type="nucleotide sequence ID" value="NZ_CP031775.2"/>
</dbReference>
<evidence type="ECO:0000256" key="1">
    <source>
        <dbReference type="SAM" id="SignalP"/>
    </source>
</evidence>
<dbReference type="Gene3D" id="3.40.190.10">
    <property type="entry name" value="Periplasmic binding protein-like II"/>
    <property type="match status" value="2"/>
</dbReference>
<reference evidence="2 3" key="1">
    <citation type="journal article" date="2019" name="Ecotoxicol. Environ. Saf.">
        <title>Microbial characterization of heavy metal resistant bacterial strains isolated from an electroplating wastewater treatment plant.</title>
        <authorList>
            <person name="Cai X."/>
            <person name="Zheng X."/>
            <person name="Zhang D."/>
            <person name="Iqbal W."/>
            <person name="Liu C."/>
            <person name="Yang B."/>
            <person name="Zhao X."/>
            <person name="Lu X."/>
            <person name="Mao Y."/>
        </authorList>
    </citation>
    <scope>NUCLEOTIDE SEQUENCE [LARGE SCALE GENOMIC DNA]</scope>
    <source>
        <strain evidence="2 3">Ni1-3</strain>
    </source>
</reference>
<keyword evidence="1" id="KW-0732">Signal</keyword>
<dbReference type="Proteomes" id="UP000321124">
    <property type="component" value="Chromosome"/>
</dbReference>
<sequence>MPLRNLASISNMLIGIIFCLSAQASETTPSPTAATVTDKPIFTMAFYEDPEHSFYFKWAELIYSHALEQLGYQFSYELVPAIRASKMLESGKVDGEPGRVFNYGDKVQHVIRVEEPIIETHLIAFSNNPNIKLTDWQSLTAADYKVEYYRGILLVEQILTALIPEARLSESSSPINSFRKLLHGRIDIYIDSEISSQLLQQTPEFKDGLIKPIATLEAVTSYGYLNERHSQLAINLAAQLKKMKQQGLFELYKQQAQASISSKQNK</sequence>
<evidence type="ECO:0000313" key="2">
    <source>
        <dbReference type="EMBL" id="QDZ89774.1"/>
    </source>
</evidence>
<gene>
    <name evidence="2" type="ORF">D0436_04405</name>
</gene>
<evidence type="ECO:0008006" key="4">
    <source>
        <dbReference type="Google" id="ProtNLM"/>
    </source>
</evidence>
<dbReference type="KEGG" id="sdeo:D0436_04405"/>
<dbReference type="EMBL" id="CP031775">
    <property type="protein sequence ID" value="QDZ89774.1"/>
    <property type="molecule type" value="Genomic_DNA"/>
</dbReference>
<evidence type="ECO:0000313" key="3">
    <source>
        <dbReference type="Proteomes" id="UP000321124"/>
    </source>
</evidence>
<organism evidence="2 3">
    <name type="scientific">Shewanella decolorationis</name>
    <dbReference type="NCBI Taxonomy" id="256839"/>
    <lineage>
        <taxon>Bacteria</taxon>
        <taxon>Pseudomonadati</taxon>
        <taxon>Pseudomonadota</taxon>
        <taxon>Gammaproteobacteria</taxon>
        <taxon>Alteromonadales</taxon>
        <taxon>Shewanellaceae</taxon>
        <taxon>Shewanella</taxon>
    </lineage>
</organism>
<feature type="signal peptide" evidence="1">
    <location>
        <begin position="1"/>
        <end position="24"/>
    </location>
</feature>
<dbReference type="AlphaFoldDB" id="A0A5B8QTC2"/>